<accession>A0A1G4WJ38</accession>
<feature type="transmembrane region" description="Helical" evidence="1">
    <location>
        <begin position="107"/>
        <end position="127"/>
    </location>
</feature>
<dbReference type="EMBL" id="FMUB01000007">
    <property type="protein sequence ID" value="SCX23970.1"/>
    <property type="molecule type" value="Genomic_DNA"/>
</dbReference>
<reference evidence="3" key="1">
    <citation type="submission" date="2016-10" db="EMBL/GenBank/DDBJ databases">
        <authorList>
            <person name="Varghese N."/>
            <person name="Submissions S."/>
        </authorList>
    </citation>
    <scope>NUCLEOTIDE SEQUENCE [LARGE SCALE GENOMIC DNA]</scope>
    <source>
        <strain evidence="3">UNC267MFSha1.1M11</strain>
    </source>
</reference>
<organism evidence="2 3">
    <name type="scientific">Mycolicibacterium fluoranthenivorans</name>
    <dbReference type="NCBI Taxonomy" id="258505"/>
    <lineage>
        <taxon>Bacteria</taxon>
        <taxon>Bacillati</taxon>
        <taxon>Actinomycetota</taxon>
        <taxon>Actinomycetes</taxon>
        <taxon>Mycobacteriales</taxon>
        <taxon>Mycobacteriaceae</taxon>
        <taxon>Mycolicibacterium</taxon>
    </lineage>
</organism>
<sequence length="155" mass="16573">MTAARTMLALAGVLLAGYGAILLWDNPAVVLVRILVWGLAAVIVHDALFAPLCVAVGFAGRRLLPTRWWSPVAVAGLCTVVLVALAVPVYDKPGMRPDNTTVLDRDYHLGLVIALAVVWLCVPAYLLSSRVLPVRQDQMIDQQGADDVEGQPPPA</sequence>
<keyword evidence="1" id="KW-1133">Transmembrane helix</keyword>
<evidence type="ECO:0000313" key="3">
    <source>
        <dbReference type="Proteomes" id="UP000199707"/>
    </source>
</evidence>
<dbReference type="STRING" id="1502745.SAMN02799620_03559"/>
<dbReference type="Proteomes" id="UP000199707">
    <property type="component" value="Unassembled WGS sequence"/>
</dbReference>
<dbReference type="AlphaFoldDB" id="A0A1G4WJ38"/>
<keyword evidence="1" id="KW-0812">Transmembrane</keyword>
<protein>
    <submittedName>
        <fullName evidence="2">Uncharacterized protein</fullName>
    </submittedName>
</protein>
<feature type="transmembrane region" description="Helical" evidence="1">
    <location>
        <begin position="68"/>
        <end position="87"/>
    </location>
</feature>
<evidence type="ECO:0000256" key="1">
    <source>
        <dbReference type="SAM" id="Phobius"/>
    </source>
</evidence>
<keyword evidence="1" id="KW-0472">Membrane</keyword>
<feature type="transmembrane region" description="Helical" evidence="1">
    <location>
        <begin position="35"/>
        <end position="56"/>
    </location>
</feature>
<name>A0A1G4WJ38_9MYCO</name>
<evidence type="ECO:0000313" key="2">
    <source>
        <dbReference type="EMBL" id="SCX23970.1"/>
    </source>
</evidence>
<dbReference type="RefSeq" id="WP_090359232.1">
    <property type="nucleotide sequence ID" value="NZ_FMUB01000007.1"/>
</dbReference>
<gene>
    <name evidence="2" type="ORF">SAMN02799620_03559</name>
</gene>
<proteinExistence type="predicted"/>